<dbReference type="PATRIC" id="fig|453.4.peg.1264"/>
<evidence type="ECO:0000313" key="4">
    <source>
        <dbReference type="EMBL" id="SPX60151.1"/>
    </source>
</evidence>
<dbReference type="SUPFAM" id="SSF54631">
    <property type="entry name" value="CBS-domain pair"/>
    <property type="match status" value="1"/>
</dbReference>
<reference evidence="3 5" key="1">
    <citation type="submission" date="2015-11" db="EMBL/GenBank/DDBJ databases">
        <title>Genomic analysis of 38 Legionella species identifies large and diverse effector repertoires.</title>
        <authorList>
            <person name="Burstein D."/>
            <person name="Amaro F."/>
            <person name="Zusman T."/>
            <person name="Lifshitz Z."/>
            <person name="Cohen O."/>
            <person name="Gilbert J.A."/>
            <person name="Pupko T."/>
            <person name="Shuman H.A."/>
            <person name="Segal G."/>
        </authorList>
    </citation>
    <scope>NUCLEOTIDE SEQUENCE [LARGE SCALE GENOMIC DNA]</scope>
    <source>
        <strain evidence="3 5">WO-44C</strain>
    </source>
</reference>
<keyword evidence="5" id="KW-1185">Reference proteome</keyword>
<sequence length="187" mass="21419">MILKTCDVSKIDHLITPDEIFEITLDSPALDIFTDFKKTEPLVIDQSLDVVTAEDLMKKTHVKLKLVLEDGEFIGTLAYSDLIGEKVMSRVHHHTLRRDIYVNEVMTPRSQLKAIDFNDVQRAKVKDIVETLKNEGSQHFLVIDNTLHHIRGIISASDIARRLHIPINISSVSTFMDIYKALNHDRY</sequence>
<proteinExistence type="predicted"/>
<dbReference type="STRING" id="453.Lfee_1174"/>
<evidence type="ECO:0000313" key="6">
    <source>
        <dbReference type="Proteomes" id="UP000251942"/>
    </source>
</evidence>
<dbReference type="OrthoDB" id="5295117at2"/>
<dbReference type="PROSITE" id="PS51371">
    <property type="entry name" value="CBS"/>
    <property type="match status" value="1"/>
</dbReference>
<evidence type="ECO:0000256" key="1">
    <source>
        <dbReference type="PROSITE-ProRule" id="PRU00703"/>
    </source>
</evidence>
<dbReference type="RefSeq" id="WP_058444840.1">
    <property type="nucleotide sequence ID" value="NZ_CAAAHT010000027.1"/>
</dbReference>
<dbReference type="InterPro" id="IPR000644">
    <property type="entry name" value="CBS_dom"/>
</dbReference>
<accession>A0A0W0TZM6</accession>
<dbReference type="InterPro" id="IPR046342">
    <property type="entry name" value="CBS_dom_sf"/>
</dbReference>
<organism evidence="3 5">
    <name type="scientific">Legionella feeleii</name>
    <dbReference type="NCBI Taxonomy" id="453"/>
    <lineage>
        <taxon>Bacteria</taxon>
        <taxon>Pseudomonadati</taxon>
        <taxon>Pseudomonadota</taxon>
        <taxon>Gammaproteobacteria</taxon>
        <taxon>Legionellales</taxon>
        <taxon>Legionellaceae</taxon>
        <taxon>Legionella</taxon>
    </lineage>
</organism>
<feature type="domain" description="CBS" evidence="2">
    <location>
        <begin position="106"/>
        <end position="171"/>
    </location>
</feature>
<keyword evidence="1" id="KW-0129">CBS domain</keyword>
<dbReference type="AlphaFoldDB" id="A0A0W0TZM6"/>
<dbReference type="EMBL" id="UASS01000007">
    <property type="protein sequence ID" value="SPX60151.1"/>
    <property type="molecule type" value="Genomic_DNA"/>
</dbReference>
<evidence type="ECO:0000313" key="3">
    <source>
        <dbReference type="EMBL" id="KTD01235.1"/>
    </source>
</evidence>
<protein>
    <submittedName>
        <fullName evidence="3">CBS domain protein</fullName>
    </submittedName>
    <submittedName>
        <fullName evidence="4">Mg2+ and Co2+ transporter CorB</fullName>
    </submittedName>
</protein>
<dbReference type="Pfam" id="PF00571">
    <property type="entry name" value="CBS"/>
    <property type="match status" value="2"/>
</dbReference>
<evidence type="ECO:0000313" key="5">
    <source>
        <dbReference type="Proteomes" id="UP000054698"/>
    </source>
</evidence>
<dbReference type="Proteomes" id="UP000054698">
    <property type="component" value="Unassembled WGS sequence"/>
</dbReference>
<gene>
    <name evidence="3" type="ORF">Lfee_1174</name>
    <name evidence="4" type="ORF">NCTC12022_00867</name>
</gene>
<evidence type="ECO:0000259" key="2">
    <source>
        <dbReference type="PROSITE" id="PS51371"/>
    </source>
</evidence>
<dbReference type="EMBL" id="LNYB01000032">
    <property type="protein sequence ID" value="KTD01235.1"/>
    <property type="molecule type" value="Genomic_DNA"/>
</dbReference>
<dbReference type="Gene3D" id="3.10.580.10">
    <property type="entry name" value="CBS-domain"/>
    <property type="match status" value="1"/>
</dbReference>
<dbReference type="Proteomes" id="UP000251942">
    <property type="component" value="Unassembled WGS sequence"/>
</dbReference>
<name>A0A0W0TZM6_9GAMM</name>
<reference evidence="4 6" key="2">
    <citation type="submission" date="2018-06" db="EMBL/GenBank/DDBJ databases">
        <authorList>
            <consortium name="Pathogen Informatics"/>
            <person name="Doyle S."/>
        </authorList>
    </citation>
    <scope>NUCLEOTIDE SEQUENCE [LARGE SCALE GENOMIC DNA]</scope>
    <source>
        <strain evidence="4 6">NCTC12022</strain>
    </source>
</reference>